<evidence type="ECO:0000313" key="2">
    <source>
        <dbReference type="EMBL" id="EPB72389.1"/>
    </source>
</evidence>
<accession>A0A0D6LKB9</accession>
<evidence type="ECO:0000313" key="3">
    <source>
        <dbReference type="Proteomes" id="UP000054495"/>
    </source>
</evidence>
<sequence length="56" mass="5781">MQIASATNLLSVSLVILSLLFASTEGCSRCPFQRGFGGGFAPPFAPPGFGFPFGGR</sequence>
<dbReference type="Proteomes" id="UP000054495">
    <property type="component" value="Unassembled WGS sequence"/>
</dbReference>
<dbReference type="EMBL" id="KE125051">
    <property type="protein sequence ID" value="EPB72389.1"/>
    <property type="molecule type" value="Genomic_DNA"/>
</dbReference>
<reference evidence="2 3" key="1">
    <citation type="submission" date="2013-05" db="EMBL/GenBank/DDBJ databases">
        <title>Draft genome of the parasitic nematode Anyclostoma ceylanicum.</title>
        <authorList>
            <person name="Mitreva M."/>
        </authorList>
    </citation>
    <scope>NUCLEOTIDE SEQUENCE [LARGE SCALE GENOMIC DNA]</scope>
</reference>
<name>A0A0D6LKB9_9BILA</name>
<keyword evidence="3" id="KW-1185">Reference proteome</keyword>
<keyword evidence="1" id="KW-0732">Signal</keyword>
<proteinExistence type="predicted"/>
<organism evidence="2 3">
    <name type="scientific">Ancylostoma ceylanicum</name>
    <dbReference type="NCBI Taxonomy" id="53326"/>
    <lineage>
        <taxon>Eukaryota</taxon>
        <taxon>Metazoa</taxon>
        <taxon>Ecdysozoa</taxon>
        <taxon>Nematoda</taxon>
        <taxon>Chromadorea</taxon>
        <taxon>Rhabditida</taxon>
        <taxon>Rhabditina</taxon>
        <taxon>Rhabditomorpha</taxon>
        <taxon>Strongyloidea</taxon>
        <taxon>Ancylostomatidae</taxon>
        <taxon>Ancylostomatinae</taxon>
        <taxon>Ancylostoma</taxon>
    </lineage>
</organism>
<feature type="signal peptide" evidence="1">
    <location>
        <begin position="1"/>
        <end position="26"/>
    </location>
</feature>
<evidence type="ECO:0008006" key="4">
    <source>
        <dbReference type="Google" id="ProtNLM"/>
    </source>
</evidence>
<protein>
    <recommendedName>
        <fullName evidence="4">Secreted protein</fullName>
    </recommendedName>
</protein>
<evidence type="ECO:0000256" key="1">
    <source>
        <dbReference type="SAM" id="SignalP"/>
    </source>
</evidence>
<dbReference type="AlphaFoldDB" id="A0A0D6LKB9"/>
<feature type="chain" id="PRO_5002307263" description="Secreted protein" evidence="1">
    <location>
        <begin position="27"/>
        <end position="56"/>
    </location>
</feature>
<gene>
    <name evidence="2" type="ORF">ANCCEY_08547</name>
</gene>